<evidence type="ECO:0000256" key="1">
    <source>
        <dbReference type="ARBA" id="ARBA00023157"/>
    </source>
</evidence>
<reference evidence="5 6" key="1">
    <citation type="submission" date="2024-06" db="EMBL/GenBank/DDBJ databases">
        <title>A chromosome-level genome assembly of beet webworm, Loxostege sticticalis.</title>
        <authorList>
            <person name="Zhang Y."/>
        </authorList>
    </citation>
    <scope>NUCLEOTIDE SEQUENCE [LARGE SCALE GENOMIC DNA]</scope>
    <source>
        <strain evidence="5">AQ026</strain>
        <tissue evidence="5">Whole body</tissue>
    </source>
</reference>
<feature type="chain" id="PRO_5045833267" description="Peptidase S1 domain-containing protein" evidence="3">
    <location>
        <begin position="21"/>
        <end position="459"/>
    </location>
</feature>
<dbReference type="InterPro" id="IPR043504">
    <property type="entry name" value="Peptidase_S1_PA_chymotrypsin"/>
</dbReference>
<dbReference type="Proteomes" id="UP001549920">
    <property type="component" value="Unassembled WGS sequence"/>
</dbReference>
<proteinExistence type="inferred from homology"/>
<evidence type="ECO:0000313" key="5">
    <source>
        <dbReference type="EMBL" id="KAL0860937.1"/>
    </source>
</evidence>
<dbReference type="PANTHER" id="PTHR24256">
    <property type="entry name" value="TRYPTASE-RELATED"/>
    <property type="match status" value="1"/>
</dbReference>
<dbReference type="SUPFAM" id="SSF50494">
    <property type="entry name" value="Trypsin-like serine proteases"/>
    <property type="match status" value="1"/>
</dbReference>
<sequence>MSWLKRRFLILFAVLHIATTDRRITGGKQLSQKKRYMVYFVRAPSSPRAYDAWLCGGALVSNQHIVTSAACVEDVQHMYAIAGYEKMVPTQNLEQDKCTNEVKKKVIYTCVPKAYDFDFEKIEKWAYIDIAVAKVESPYNFGDKVWTEVCSYVPQPIRINYDKKYQKPGIDTMVMGWGHLDNWRLPSDTKDYNQKNLHYASALIYDTEKCKKFFQEIGPMAMIIEKYMICTLDSGNIDAGGNPINPPRTLVDGCSPNIARMLQGDLVCQEDGQSGTPEARWSISDVLARQRNMTRRQGICQNDHGGPLVTWVGGHEVLIGVASVFRITNDYKCTGPFLYTSTHCNGLFLDCVINERNKPGEEIPNGMALKHQNRSIRCKHRQPYFSSRRRRRSELCNKPPVERGFDKLENYISWMTQPEGPAENEKHFIQVGNENIMIRPQIPLYRRNSQNGSGEITNL</sequence>
<accession>A0ABR3H815</accession>
<feature type="signal peptide" evidence="3">
    <location>
        <begin position="1"/>
        <end position="20"/>
    </location>
</feature>
<dbReference type="PROSITE" id="PS50240">
    <property type="entry name" value="TRYPSIN_DOM"/>
    <property type="match status" value="1"/>
</dbReference>
<dbReference type="Gene3D" id="2.40.10.10">
    <property type="entry name" value="Trypsin-like serine proteases"/>
    <property type="match status" value="2"/>
</dbReference>
<dbReference type="InterPro" id="IPR001254">
    <property type="entry name" value="Trypsin_dom"/>
</dbReference>
<evidence type="ECO:0000256" key="3">
    <source>
        <dbReference type="SAM" id="SignalP"/>
    </source>
</evidence>
<keyword evidence="3" id="KW-0732">Signal</keyword>
<evidence type="ECO:0000313" key="6">
    <source>
        <dbReference type="Proteomes" id="UP001549920"/>
    </source>
</evidence>
<evidence type="ECO:0000256" key="2">
    <source>
        <dbReference type="ARBA" id="ARBA00024195"/>
    </source>
</evidence>
<protein>
    <recommendedName>
        <fullName evidence="4">Peptidase S1 domain-containing protein</fullName>
    </recommendedName>
</protein>
<organism evidence="5 6">
    <name type="scientific">Loxostege sticticalis</name>
    <name type="common">Beet webworm moth</name>
    <dbReference type="NCBI Taxonomy" id="481309"/>
    <lineage>
        <taxon>Eukaryota</taxon>
        <taxon>Metazoa</taxon>
        <taxon>Ecdysozoa</taxon>
        <taxon>Arthropoda</taxon>
        <taxon>Hexapoda</taxon>
        <taxon>Insecta</taxon>
        <taxon>Pterygota</taxon>
        <taxon>Neoptera</taxon>
        <taxon>Endopterygota</taxon>
        <taxon>Lepidoptera</taxon>
        <taxon>Glossata</taxon>
        <taxon>Ditrysia</taxon>
        <taxon>Pyraloidea</taxon>
        <taxon>Crambidae</taxon>
        <taxon>Pyraustinae</taxon>
        <taxon>Loxostege</taxon>
    </lineage>
</organism>
<comment type="similarity">
    <text evidence="2">Belongs to the peptidase S1 family. CLIP subfamily.</text>
</comment>
<keyword evidence="1" id="KW-1015">Disulfide bond</keyword>
<keyword evidence="6" id="KW-1185">Reference proteome</keyword>
<dbReference type="InterPro" id="IPR051487">
    <property type="entry name" value="Ser/Thr_Proteases_Immune/Dev"/>
</dbReference>
<dbReference type="EMBL" id="JBEUOH010000024">
    <property type="protein sequence ID" value="KAL0860937.1"/>
    <property type="molecule type" value="Genomic_DNA"/>
</dbReference>
<dbReference type="SMART" id="SM00020">
    <property type="entry name" value="Tryp_SPc"/>
    <property type="match status" value="1"/>
</dbReference>
<comment type="caution">
    <text evidence="5">The sequence shown here is derived from an EMBL/GenBank/DDBJ whole genome shotgun (WGS) entry which is preliminary data.</text>
</comment>
<feature type="domain" description="Peptidase S1" evidence="4">
    <location>
        <begin position="24"/>
        <end position="420"/>
    </location>
</feature>
<evidence type="ECO:0000259" key="4">
    <source>
        <dbReference type="PROSITE" id="PS50240"/>
    </source>
</evidence>
<name>A0ABR3H815_LOXSC</name>
<gene>
    <name evidence="5" type="ORF">ABMA27_009469</name>
</gene>
<dbReference type="InterPro" id="IPR009003">
    <property type="entry name" value="Peptidase_S1_PA"/>
</dbReference>
<dbReference type="Pfam" id="PF00089">
    <property type="entry name" value="Trypsin"/>
    <property type="match status" value="1"/>
</dbReference>